<organism evidence="9 10">
    <name type="scientific">Sulfurospirillum tamanense</name>
    <dbReference type="NCBI Taxonomy" id="2813362"/>
    <lineage>
        <taxon>Bacteria</taxon>
        <taxon>Pseudomonadati</taxon>
        <taxon>Campylobacterota</taxon>
        <taxon>Epsilonproteobacteria</taxon>
        <taxon>Campylobacterales</taxon>
        <taxon>Sulfurospirillaceae</taxon>
        <taxon>Sulfurospirillum</taxon>
    </lineage>
</organism>
<reference evidence="9 10" key="2">
    <citation type="submission" date="2021-02" db="EMBL/GenBank/DDBJ databases">
        <title>Sulfurospirillum tamanensis sp. nov.</title>
        <authorList>
            <person name="Frolova A."/>
            <person name="Merkel A."/>
            <person name="Slobodkin A."/>
        </authorList>
    </citation>
    <scope>NUCLEOTIDE SEQUENCE [LARGE SCALE GENOMIC DNA]</scope>
    <source>
        <strain evidence="9 10">T05b</strain>
    </source>
</reference>
<keyword evidence="7" id="KW-0479">Metal-binding</keyword>
<evidence type="ECO:0000256" key="5">
    <source>
        <dbReference type="ARBA" id="ARBA00023244"/>
    </source>
</evidence>
<reference evidence="10" key="1">
    <citation type="submission" date="2021-02" db="EMBL/GenBank/DDBJ databases">
        <title>Sulfurospirillum tamanensis sp. nov.</title>
        <authorList>
            <person name="Merkel A.Y."/>
        </authorList>
    </citation>
    <scope>NUCLEOTIDE SEQUENCE [LARGE SCALE GENOMIC DNA]</scope>
    <source>
        <strain evidence="10">T05b</strain>
    </source>
</reference>
<dbReference type="InterPro" id="IPR001015">
    <property type="entry name" value="Ferrochelatase"/>
</dbReference>
<evidence type="ECO:0000256" key="2">
    <source>
        <dbReference type="ARBA" id="ARBA00023004"/>
    </source>
</evidence>
<dbReference type="PANTHER" id="PTHR11108:SF1">
    <property type="entry name" value="FERROCHELATASE, MITOCHONDRIAL"/>
    <property type="match status" value="1"/>
</dbReference>
<dbReference type="NCBIfam" id="TIGR00109">
    <property type="entry name" value="hemH"/>
    <property type="match status" value="1"/>
</dbReference>
<dbReference type="CDD" id="cd03411">
    <property type="entry name" value="Ferrochelatase_N"/>
    <property type="match status" value="1"/>
</dbReference>
<comment type="caution">
    <text evidence="9">The sequence shown here is derived from an EMBL/GenBank/DDBJ whole genome shotgun (WGS) entry which is preliminary data.</text>
</comment>
<evidence type="ECO:0000256" key="8">
    <source>
        <dbReference type="RuleBase" id="RU000607"/>
    </source>
</evidence>
<dbReference type="PANTHER" id="PTHR11108">
    <property type="entry name" value="FERROCHELATASE"/>
    <property type="match status" value="1"/>
</dbReference>
<comment type="catalytic activity">
    <reaction evidence="7 8">
        <text>heme b + 2 H(+) = protoporphyrin IX + Fe(2+)</text>
        <dbReference type="Rhea" id="RHEA:22584"/>
        <dbReference type="ChEBI" id="CHEBI:15378"/>
        <dbReference type="ChEBI" id="CHEBI:29033"/>
        <dbReference type="ChEBI" id="CHEBI:57306"/>
        <dbReference type="ChEBI" id="CHEBI:60344"/>
        <dbReference type="EC" id="4.98.1.1"/>
    </reaction>
</comment>
<dbReference type="GO" id="GO:0016829">
    <property type="term" value="F:lyase activity"/>
    <property type="evidence" value="ECO:0007669"/>
    <property type="project" value="UniProtKB-KW"/>
</dbReference>
<dbReference type="EMBL" id="JAFHKK010000018">
    <property type="protein sequence ID" value="MBN2964837.1"/>
    <property type="molecule type" value="Genomic_DNA"/>
</dbReference>
<comment type="function">
    <text evidence="7 8">Catalyzes the ferrous insertion into protoporphyrin IX.</text>
</comment>
<comment type="pathway">
    <text evidence="7 8">Porphyrin-containing compound metabolism; protoheme biosynthesis; protoheme from protoporphyrin-IX: step 1/1.</text>
</comment>
<comment type="similarity">
    <text evidence="1 7 8">Belongs to the ferrochelatase family.</text>
</comment>
<evidence type="ECO:0000256" key="7">
    <source>
        <dbReference type="HAMAP-Rule" id="MF_00323"/>
    </source>
</evidence>
<protein>
    <recommendedName>
        <fullName evidence="7 8">Ferrochelatase</fullName>
        <ecNumber evidence="7 8">4.98.1.1</ecNumber>
    </recommendedName>
    <alternativeName>
        <fullName evidence="7">Heme synthase</fullName>
    </alternativeName>
    <alternativeName>
        <fullName evidence="7">Protoheme ferro-lyase</fullName>
    </alternativeName>
</protein>
<comment type="catalytic activity">
    <reaction evidence="6">
        <text>Fe-coproporphyrin III + 2 H(+) = coproporphyrin III + Fe(2+)</text>
        <dbReference type="Rhea" id="RHEA:49572"/>
        <dbReference type="ChEBI" id="CHEBI:15378"/>
        <dbReference type="ChEBI" id="CHEBI:29033"/>
        <dbReference type="ChEBI" id="CHEBI:68438"/>
        <dbReference type="ChEBI" id="CHEBI:131725"/>
        <dbReference type="EC" id="4.99.1.9"/>
    </reaction>
    <physiologicalReaction direction="right-to-left" evidence="6">
        <dbReference type="Rhea" id="RHEA:49574"/>
    </physiologicalReaction>
</comment>
<evidence type="ECO:0000256" key="6">
    <source>
        <dbReference type="ARBA" id="ARBA00024536"/>
    </source>
</evidence>
<feature type="binding site" evidence="7">
    <location>
        <position position="188"/>
    </location>
    <ligand>
        <name>Fe(2+)</name>
        <dbReference type="ChEBI" id="CHEBI:29033"/>
    </ligand>
</feature>
<dbReference type="RefSeq" id="WP_205459385.1">
    <property type="nucleotide sequence ID" value="NZ_JAFHKK010000018.1"/>
</dbReference>
<evidence type="ECO:0000256" key="3">
    <source>
        <dbReference type="ARBA" id="ARBA00023133"/>
    </source>
</evidence>
<dbReference type="PROSITE" id="PS00534">
    <property type="entry name" value="FERROCHELATASE"/>
    <property type="match status" value="1"/>
</dbReference>
<evidence type="ECO:0000256" key="1">
    <source>
        <dbReference type="ARBA" id="ARBA00007718"/>
    </source>
</evidence>
<gene>
    <name evidence="7" type="primary">hemH</name>
    <name evidence="9" type="ORF">JWV37_08590</name>
</gene>
<dbReference type="InterPro" id="IPR033644">
    <property type="entry name" value="Ferrochelatase_C"/>
</dbReference>
<dbReference type="EC" id="4.98.1.1" evidence="7 8"/>
<dbReference type="SUPFAM" id="SSF53800">
    <property type="entry name" value="Chelatase"/>
    <property type="match status" value="1"/>
</dbReference>
<keyword evidence="2 7" id="KW-0408">Iron</keyword>
<keyword evidence="10" id="KW-1185">Reference proteome</keyword>
<dbReference type="CDD" id="cd00419">
    <property type="entry name" value="Ferrochelatase_C"/>
    <property type="match status" value="1"/>
</dbReference>
<keyword evidence="7 8" id="KW-0963">Cytoplasm</keyword>
<evidence type="ECO:0000313" key="9">
    <source>
        <dbReference type="EMBL" id="MBN2964837.1"/>
    </source>
</evidence>
<accession>A0ABS2WT75</accession>
<feature type="binding site" evidence="7">
    <location>
        <position position="269"/>
    </location>
    <ligand>
        <name>Fe(2+)</name>
        <dbReference type="ChEBI" id="CHEBI:29033"/>
    </ligand>
</feature>
<dbReference type="InterPro" id="IPR033659">
    <property type="entry name" value="Ferrochelatase_N"/>
</dbReference>
<evidence type="ECO:0000256" key="4">
    <source>
        <dbReference type="ARBA" id="ARBA00023239"/>
    </source>
</evidence>
<dbReference type="Pfam" id="PF00762">
    <property type="entry name" value="Ferrochelatase"/>
    <property type="match status" value="1"/>
</dbReference>
<proteinExistence type="inferred from homology"/>
<comment type="subcellular location">
    <subcellularLocation>
        <location evidence="7 8">Cytoplasm</location>
    </subcellularLocation>
</comment>
<dbReference type="HAMAP" id="MF_00323">
    <property type="entry name" value="Ferrochelatase"/>
    <property type="match status" value="1"/>
</dbReference>
<evidence type="ECO:0000313" key="10">
    <source>
        <dbReference type="Proteomes" id="UP000703590"/>
    </source>
</evidence>
<keyword evidence="5 7" id="KW-0627">Porphyrin biosynthesis</keyword>
<name>A0ABS2WT75_9BACT</name>
<sequence length="316" mass="35600">MSKGLVLLNMGGPNNLDEVELFLKNMFNDPNIITVKSDLLRRFIAFMITASRKNEAKENYAALGGKSPLVDYTKALVAKLQHALPDTYVTYAMRYTPPFATGAIEELKTHGVTQLCILPLYPHYSTTTTKSSLEDFQKALDLADFHPKCTIVERFYTHEGFNQSLCRRIKESLGEAKPEDYTLIYSAHSLPQKIVDKGDPYQKEVLSHSDLLTDMLGKNGLVFADTITAYQSKLGPIKWLTPELGHTLEALKGKNVIILPVAFTIDNSETEFELWIEYKEKAQEYGVLDYRVATCPNDSDAFVEALCDLYHRNTIA</sequence>
<dbReference type="Proteomes" id="UP000703590">
    <property type="component" value="Unassembled WGS sequence"/>
</dbReference>
<keyword evidence="4 7" id="KW-0456">Lyase</keyword>
<reference evidence="9 10" key="3">
    <citation type="submission" date="2021-02" db="EMBL/GenBank/DDBJ databases">
        <authorList>
            <person name="Merkel A.Y."/>
        </authorList>
    </citation>
    <scope>NUCLEOTIDE SEQUENCE [LARGE SCALE GENOMIC DNA]</scope>
    <source>
        <strain evidence="9 10">T05b</strain>
    </source>
</reference>
<keyword evidence="3 7" id="KW-0350">Heme biosynthesis</keyword>
<dbReference type="Gene3D" id="3.40.50.1400">
    <property type="match status" value="2"/>
</dbReference>
<dbReference type="InterPro" id="IPR019772">
    <property type="entry name" value="Ferrochelatase_AS"/>
</dbReference>